<dbReference type="SUPFAM" id="SSF57701">
    <property type="entry name" value="Zn2/Cys6 DNA-binding domain"/>
    <property type="match status" value="1"/>
</dbReference>
<dbReference type="CDD" id="cd00067">
    <property type="entry name" value="GAL4"/>
    <property type="match status" value="1"/>
</dbReference>
<dbReference type="SMART" id="SM00066">
    <property type="entry name" value="GAL4"/>
    <property type="match status" value="1"/>
</dbReference>
<evidence type="ECO:0000313" key="5">
    <source>
        <dbReference type="Proteomes" id="UP001175261"/>
    </source>
</evidence>
<accession>A0AA39LBU1</accession>
<comment type="caution">
    <text evidence="4">The sequence shown here is derived from an EMBL/GenBank/DDBJ whole genome shotgun (WGS) entry which is preliminary data.</text>
</comment>
<keyword evidence="5" id="KW-1185">Reference proteome</keyword>
<dbReference type="PROSITE" id="PS50048">
    <property type="entry name" value="ZN2_CY6_FUNGAL_2"/>
    <property type="match status" value="1"/>
</dbReference>
<dbReference type="PANTHER" id="PTHR47655">
    <property type="entry name" value="QUINIC ACID UTILIZATION ACTIVATOR"/>
    <property type="match status" value="1"/>
</dbReference>
<feature type="region of interest" description="Disordered" evidence="2">
    <location>
        <begin position="1"/>
        <end position="34"/>
    </location>
</feature>
<dbReference type="PROSITE" id="PS00463">
    <property type="entry name" value="ZN2_CY6_FUNGAL_1"/>
    <property type="match status" value="1"/>
</dbReference>
<dbReference type="PANTHER" id="PTHR47655:SF2">
    <property type="entry name" value="QUINIC ACID UTILIZATION ACTIVATOR"/>
    <property type="match status" value="1"/>
</dbReference>
<reference evidence="4" key="1">
    <citation type="submission" date="2022-10" db="EMBL/GenBank/DDBJ databases">
        <title>Determination and structural analysis of whole genome sequence of Sarocladium strictum F4-1.</title>
        <authorList>
            <person name="Hu L."/>
            <person name="Jiang Y."/>
        </authorList>
    </citation>
    <scope>NUCLEOTIDE SEQUENCE</scope>
    <source>
        <strain evidence="4">F4-1</strain>
    </source>
</reference>
<dbReference type="EMBL" id="JAPDFR010000001">
    <property type="protein sequence ID" value="KAK0391502.1"/>
    <property type="molecule type" value="Genomic_DNA"/>
</dbReference>
<dbReference type="GO" id="GO:0008270">
    <property type="term" value="F:zinc ion binding"/>
    <property type="evidence" value="ECO:0007669"/>
    <property type="project" value="InterPro"/>
</dbReference>
<dbReference type="Pfam" id="PF00172">
    <property type="entry name" value="Zn_clus"/>
    <property type="match status" value="1"/>
</dbReference>
<dbReference type="GO" id="GO:0045944">
    <property type="term" value="P:positive regulation of transcription by RNA polymerase II"/>
    <property type="evidence" value="ECO:0007669"/>
    <property type="project" value="TreeGrafter"/>
</dbReference>
<evidence type="ECO:0000313" key="4">
    <source>
        <dbReference type="EMBL" id="KAK0391502.1"/>
    </source>
</evidence>
<evidence type="ECO:0000259" key="3">
    <source>
        <dbReference type="PROSITE" id="PS50048"/>
    </source>
</evidence>
<protein>
    <recommendedName>
        <fullName evidence="3">Zn(2)-C6 fungal-type domain-containing protein</fullName>
    </recommendedName>
</protein>
<sequence>MDGGGPSPTNSLSSVSKASRSRPGPSRPDAAAKRIRVTQACDQCREVKRKCDVTVPVCSPCAAQGQLCTYTRSTKKRGTQPGYMRALETALAWVLEDVPGSQESLHRLLGGGGPGSPGPGEIHNEQKMGALRARWRDSQLFEDMSAVLKSEEWMGAAASQGSTTGKPGGPAGAGSYVDGNTPSTMCESEEEGGGQWPIL</sequence>
<dbReference type="InterPro" id="IPR052783">
    <property type="entry name" value="Metabolic/Drug-Res_Regulator"/>
</dbReference>
<dbReference type="AlphaFoldDB" id="A0AA39LBU1"/>
<gene>
    <name evidence="4" type="ORF">NLU13_1003</name>
</gene>
<keyword evidence="1" id="KW-0539">Nucleus</keyword>
<organism evidence="4 5">
    <name type="scientific">Sarocladium strictum</name>
    <name type="common">Black bundle disease fungus</name>
    <name type="synonym">Acremonium strictum</name>
    <dbReference type="NCBI Taxonomy" id="5046"/>
    <lineage>
        <taxon>Eukaryota</taxon>
        <taxon>Fungi</taxon>
        <taxon>Dikarya</taxon>
        <taxon>Ascomycota</taxon>
        <taxon>Pezizomycotina</taxon>
        <taxon>Sordariomycetes</taxon>
        <taxon>Hypocreomycetidae</taxon>
        <taxon>Hypocreales</taxon>
        <taxon>Sarocladiaceae</taxon>
        <taxon>Sarocladium</taxon>
    </lineage>
</organism>
<dbReference type="Gene3D" id="4.10.240.10">
    <property type="entry name" value="Zn(2)-C6 fungal-type DNA-binding domain"/>
    <property type="match status" value="1"/>
</dbReference>
<evidence type="ECO:0000256" key="1">
    <source>
        <dbReference type="ARBA" id="ARBA00023242"/>
    </source>
</evidence>
<dbReference type="Proteomes" id="UP001175261">
    <property type="component" value="Unassembled WGS sequence"/>
</dbReference>
<evidence type="ECO:0000256" key="2">
    <source>
        <dbReference type="SAM" id="MobiDB-lite"/>
    </source>
</evidence>
<feature type="domain" description="Zn(2)-C6 fungal-type" evidence="3">
    <location>
        <begin position="40"/>
        <end position="70"/>
    </location>
</feature>
<feature type="region of interest" description="Disordered" evidence="2">
    <location>
        <begin position="158"/>
        <end position="199"/>
    </location>
</feature>
<dbReference type="InterPro" id="IPR001138">
    <property type="entry name" value="Zn2Cys6_DnaBD"/>
</dbReference>
<dbReference type="GO" id="GO:0000981">
    <property type="term" value="F:DNA-binding transcription factor activity, RNA polymerase II-specific"/>
    <property type="evidence" value="ECO:0007669"/>
    <property type="project" value="InterPro"/>
</dbReference>
<proteinExistence type="predicted"/>
<name>A0AA39LBU1_SARSR</name>
<dbReference type="InterPro" id="IPR036864">
    <property type="entry name" value="Zn2-C6_fun-type_DNA-bd_sf"/>
</dbReference>